<feature type="compositionally biased region" description="Polar residues" evidence="1">
    <location>
        <begin position="126"/>
        <end position="135"/>
    </location>
</feature>
<feature type="region of interest" description="Disordered" evidence="1">
    <location>
        <begin position="121"/>
        <end position="141"/>
    </location>
</feature>
<dbReference type="PANTHER" id="PTHR28027:SF2">
    <property type="entry name" value="TRANSCRIPTIONAL REGULATOR MIT1"/>
    <property type="match status" value="1"/>
</dbReference>
<proteinExistence type="predicted"/>
<dbReference type="GO" id="GO:0003677">
    <property type="term" value="F:DNA binding"/>
    <property type="evidence" value="ECO:0007669"/>
    <property type="project" value="TreeGrafter"/>
</dbReference>
<sequence length="279" mass="32654">MQRPTCMGMRVRTTQDAQVIFHAVHLKMLPIITRRLDTEERREIRSGCIYVWEERSPNTEAIGMVGIERWTDSRHWGPSRVRDVGTLFPLCCYPDPTLADLRNRFQEFLFYHEKEQSPVELEMASDSDTTLTSQRPSPPTRVRRKNLIKQTYSVLVQTQRGRRKWHLTAYFTQDTLENLRTIDDYPELASLHVPPGRYISARSINKNPKFSPYPTHIGSDRNTRLFRIQERQSLWSCNGEQRGALAPLAYLERIAPPRRHPIDEKALMSFSCHLARIHL</sequence>
<organism evidence="2 3">
    <name type="scientific">Macrolepiota fuliginosa MF-IS2</name>
    <dbReference type="NCBI Taxonomy" id="1400762"/>
    <lineage>
        <taxon>Eukaryota</taxon>
        <taxon>Fungi</taxon>
        <taxon>Dikarya</taxon>
        <taxon>Basidiomycota</taxon>
        <taxon>Agaricomycotina</taxon>
        <taxon>Agaricomycetes</taxon>
        <taxon>Agaricomycetidae</taxon>
        <taxon>Agaricales</taxon>
        <taxon>Agaricineae</taxon>
        <taxon>Agaricaceae</taxon>
        <taxon>Macrolepiota</taxon>
    </lineage>
</organism>
<name>A0A9P5XKZ5_9AGAR</name>
<evidence type="ECO:0000313" key="3">
    <source>
        <dbReference type="Proteomes" id="UP000807342"/>
    </source>
</evidence>
<dbReference type="Pfam" id="PF09729">
    <property type="entry name" value="Gti1_Pac2"/>
    <property type="match status" value="1"/>
</dbReference>
<gene>
    <name evidence="2" type="ORF">P691DRAFT_165935</name>
</gene>
<keyword evidence="3" id="KW-1185">Reference proteome</keyword>
<evidence type="ECO:0000313" key="2">
    <source>
        <dbReference type="EMBL" id="KAF9452773.1"/>
    </source>
</evidence>
<evidence type="ECO:0000256" key="1">
    <source>
        <dbReference type="SAM" id="MobiDB-lite"/>
    </source>
</evidence>
<dbReference type="EMBL" id="MU151068">
    <property type="protein sequence ID" value="KAF9452773.1"/>
    <property type="molecule type" value="Genomic_DNA"/>
</dbReference>
<dbReference type="PANTHER" id="PTHR28027">
    <property type="entry name" value="TRANSCRIPTIONAL REGULATOR MIT1"/>
    <property type="match status" value="1"/>
</dbReference>
<dbReference type="AlphaFoldDB" id="A0A9P5XKZ5"/>
<comment type="caution">
    <text evidence="2">The sequence shown here is derived from an EMBL/GenBank/DDBJ whole genome shotgun (WGS) entry which is preliminary data.</text>
</comment>
<dbReference type="OrthoDB" id="5572844at2759"/>
<accession>A0A9P5XKZ5</accession>
<reference evidence="2" key="1">
    <citation type="submission" date="2020-11" db="EMBL/GenBank/DDBJ databases">
        <authorList>
            <consortium name="DOE Joint Genome Institute"/>
            <person name="Ahrendt S."/>
            <person name="Riley R."/>
            <person name="Andreopoulos W."/>
            <person name="Labutti K."/>
            <person name="Pangilinan J."/>
            <person name="Ruiz-Duenas F.J."/>
            <person name="Barrasa J.M."/>
            <person name="Sanchez-Garcia M."/>
            <person name="Camarero S."/>
            <person name="Miyauchi S."/>
            <person name="Serrano A."/>
            <person name="Linde D."/>
            <person name="Babiker R."/>
            <person name="Drula E."/>
            <person name="Ayuso-Fernandez I."/>
            <person name="Pacheco R."/>
            <person name="Padilla G."/>
            <person name="Ferreira P."/>
            <person name="Barriuso J."/>
            <person name="Kellner H."/>
            <person name="Castanera R."/>
            <person name="Alfaro M."/>
            <person name="Ramirez L."/>
            <person name="Pisabarro A.G."/>
            <person name="Kuo A."/>
            <person name="Tritt A."/>
            <person name="Lipzen A."/>
            <person name="He G."/>
            <person name="Yan M."/>
            <person name="Ng V."/>
            <person name="Cullen D."/>
            <person name="Martin F."/>
            <person name="Rosso M.-N."/>
            <person name="Henrissat B."/>
            <person name="Hibbett D."/>
            <person name="Martinez A.T."/>
            <person name="Grigoriev I.V."/>
        </authorList>
    </citation>
    <scope>NUCLEOTIDE SEQUENCE</scope>
    <source>
        <strain evidence="2">MF-IS2</strain>
    </source>
</reference>
<dbReference type="InterPro" id="IPR018608">
    <property type="entry name" value="Gti1/Pac2"/>
</dbReference>
<dbReference type="Proteomes" id="UP000807342">
    <property type="component" value="Unassembled WGS sequence"/>
</dbReference>
<protein>
    <submittedName>
        <fullName evidence="2">Uncharacterized protein</fullName>
    </submittedName>
</protein>